<dbReference type="AlphaFoldDB" id="A0A9D5LYI1"/>
<dbReference type="InterPro" id="IPR023214">
    <property type="entry name" value="HAD_sf"/>
</dbReference>
<dbReference type="SFLD" id="SFLDG01129">
    <property type="entry name" value="C1.5:_HAD__Beta-PGM__Phosphata"/>
    <property type="match status" value="1"/>
</dbReference>
<dbReference type="NCBIfam" id="TIGR01549">
    <property type="entry name" value="HAD-SF-IA-v1"/>
    <property type="match status" value="1"/>
</dbReference>
<dbReference type="InterPro" id="IPR006439">
    <property type="entry name" value="HAD-SF_hydro_IA"/>
</dbReference>
<dbReference type="Gene3D" id="1.10.150.240">
    <property type="entry name" value="Putative phosphatase, domain 2"/>
    <property type="match status" value="1"/>
</dbReference>
<dbReference type="GO" id="GO:0016791">
    <property type="term" value="F:phosphatase activity"/>
    <property type="evidence" value="ECO:0007669"/>
    <property type="project" value="TreeGrafter"/>
</dbReference>
<accession>A0A9D5LYI1</accession>
<evidence type="ECO:0000313" key="2">
    <source>
        <dbReference type="Proteomes" id="UP000806542"/>
    </source>
</evidence>
<dbReference type="PANTHER" id="PTHR18901:SF38">
    <property type="entry name" value="PSEUDOURIDINE-5'-PHOSPHATASE"/>
    <property type="match status" value="1"/>
</dbReference>
<dbReference type="SFLD" id="SFLDS00003">
    <property type="entry name" value="Haloacid_Dehalogenase"/>
    <property type="match status" value="1"/>
</dbReference>
<name>A0A9D5LYI1_9FIRM</name>
<dbReference type="RefSeq" id="WP_226391418.1">
    <property type="nucleotide sequence ID" value="NZ_JADCKB010000001.1"/>
</dbReference>
<dbReference type="InterPro" id="IPR023198">
    <property type="entry name" value="PGP-like_dom2"/>
</dbReference>
<dbReference type="Gene3D" id="3.40.50.1000">
    <property type="entry name" value="HAD superfamily/HAD-like"/>
    <property type="match status" value="1"/>
</dbReference>
<reference evidence="1" key="1">
    <citation type="submission" date="2020-10" db="EMBL/GenBank/DDBJ databases">
        <title>ChiBAC.</title>
        <authorList>
            <person name="Zenner C."/>
            <person name="Hitch T.C.A."/>
            <person name="Clavel T."/>
        </authorList>
    </citation>
    <scope>NUCLEOTIDE SEQUENCE</scope>
    <source>
        <strain evidence="1">DSM 107454</strain>
    </source>
</reference>
<dbReference type="Pfam" id="PF13419">
    <property type="entry name" value="HAD_2"/>
    <property type="match status" value="1"/>
</dbReference>
<comment type="caution">
    <text evidence="1">The sequence shown here is derived from an EMBL/GenBank/DDBJ whole genome shotgun (WGS) entry which is preliminary data.</text>
</comment>
<dbReference type="Proteomes" id="UP000806542">
    <property type="component" value="Unassembled WGS sequence"/>
</dbReference>
<dbReference type="InterPro" id="IPR041492">
    <property type="entry name" value="HAD_2"/>
</dbReference>
<dbReference type="PRINTS" id="PR00413">
    <property type="entry name" value="HADHALOGNASE"/>
</dbReference>
<evidence type="ECO:0000313" key="1">
    <source>
        <dbReference type="EMBL" id="MBE5038850.1"/>
    </source>
</evidence>
<dbReference type="PANTHER" id="PTHR18901">
    <property type="entry name" value="2-DEOXYGLUCOSE-6-PHOSPHATE PHOSPHATASE 2"/>
    <property type="match status" value="1"/>
</dbReference>
<proteinExistence type="predicted"/>
<dbReference type="EMBL" id="JADCKB010000001">
    <property type="protein sequence ID" value="MBE5038850.1"/>
    <property type="molecule type" value="Genomic_DNA"/>
</dbReference>
<organism evidence="1 2">
    <name type="scientific">Ructibacterium gallinarum</name>
    <dbReference type="NCBI Taxonomy" id="2779355"/>
    <lineage>
        <taxon>Bacteria</taxon>
        <taxon>Bacillati</taxon>
        <taxon>Bacillota</taxon>
        <taxon>Clostridia</taxon>
        <taxon>Eubacteriales</taxon>
        <taxon>Oscillospiraceae</taxon>
        <taxon>Ructibacterium</taxon>
    </lineage>
</organism>
<keyword evidence="2" id="KW-1185">Reference proteome</keyword>
<gene>
    <name evidence="1" type="ORF">INF28_00015</name>
</gene>
<dbReference type="NCBIfam" id="TIGR01509">
    <property type="entry name" value="HAD-SF-IA-v3"/>
    <property type="match status" value="1"/>
</dbReference>
<protein>
    <submittedName>
        <fullName evidence="1">HAD family phosphatase</fullName>
    </submittedName>
</protein>
<dbReference type="CDD" id="cd07505">
    <property type="entry name" value="HAD_BPGM-like"/>
    <property type="match status" value="1"/>
</dbReference>
<dbReference type="SUPFAM" id="SSF56784">
    <property type="entry name" value="HAD-like"/>
    <property type="match status" value="1"/>
</dbReference>
<sequence>MMEKKAALFDLDGTLVDSMWIWDRLLIDFLASHGLETPQYVLNEVVHMSLTQSSAYIQKLFGLPMTPEEIRQEWTDMVYEAYAQKIRLKPGAEEYLKHLKERGIAMGIVTSCDRTLCEICLKHNGVYDLFDVFTFADDVGKGKNSPDIYLECLRRLGCTADQAVLFEDILTALRTAKKIGMQVVVVEESSAAPDRELLQKEADQYIQNFYELL</sequence>
<dbReference type="InterPro" id="IPR036412">
    <property type="entry name" value="HAD-like_sf"/>
</dbReference>